<dbReference type="KEGG" id="vg:65107795"/>
<organism evidence="2 3">
    <name type="scientific">Synechococcus phage S-H35</name>
    <dbReference type="NCBI Taxonomy" id="1983572"/>
    <lineage>
        <taxon>Viruses</taxon>
        <taxon>Duplodnaviria</taxon>
        <taxon>Heunggongvirae</taxon>
        <taxon>Uroviricota</taxon>
        <taxon>Caudoviricetes</taxon>
        <taxon>Pantevenvirales</taxon>
        <taxon>Kyanoviridae</taxon>
        <taxon>Shandvirus</taxon>
        <taxon>Shandvirus sh35</taxon>
    </lineage>
</organism>
<dbReference type="Proteomes" id="UP000225351">
    <property type="component" value="Segment"/>
</dbReference>
<feature type="domain" description="Prolyl 4-hydroxylase alpha subunit Fe(2+) 2OG dioxygenase" evidence="1">
    <location>
        <begin position="101"/>
        <end position="189"/>
    </location>
</feature>
<reference evidence="2 3" key="1">
    <citation type="submission" date="2017-04" db="EMBL/GenBank/DDBJ databases">
        <title>Isolation and Genetic Analysis of a Novel Cyanophage S-H35 from the Bohai Sea.</title>
        <authorList>
            <person name="Xu X."/>
        </authorList>
    </citation>
    <scope>NUCLEOTIDE SEQUENCE [LARGE SCALE GENOMIC DNA]</scope>
</reference>
<evidence type="ECO:0000259" key="1">
    <source>
        <dbReference type="Pfam" id="PF13640"/>
    </source>
</evidence>
<protein>
    <submittedName>
        <fullName evidence="2">2OG-Fe(II) oxygenase</fullName>
    </submittedName>
</protein>
<evidence type="ECO:0000313" key="2">
    <source>
        <dbReference type="EMBL" id="ARW56937.1"/>
    </source>
</evidence>
<dbReference type="EMBL" id="KY945241">
    <property type="protein sequence ID" value="ARW56937.1"/>
    <property type="molecule type" value="Genomic_RNA"/>
</dbReference>
<evidence type="ECO:0000313" key="3">
    <source>
        <dbReference type="Proteomes" id="UP000225351"/>
    </source>
</evidence>
<dbReference type="GeneID" id="65107795"/>
<sequence length="200" mass="23208">MKHDNFIGEFFIDDLSVCDDLIDYFHNSEYANTSGMKGQGITGNGYNPEVKVSTDLEITLDVNDSPCIRYMEQLQKCVGKYIDMFPACGMYFPFYIVENYNIQHYKPGEGFYALHCERTRPEYPFSARHLVWMTYLNDVTDGGGTHFYNQEHTVTAEKGKTLIWPVDWTYTHRGQVSPTQEKYIITGWYTFHDPNKKPGS</sequence>
<keyword evidence="3" id="KW-1185">Reference proteome</keyword>
<dbReference type="Pfam" id="PF13640">
    <property type="entry name" value="2OG-FeII_Oxy_3"/>
    <property type="match status" value="1"/>
</dbReference>
<dbReference type="RefSeq" id="YP_010090323.1">
    <property type="nucleotide sequence ID" value="NC_055719.1"/>
</dbReference>
<dbReference type="Gene3D" id="2.60.120.620">
    <property type="entry name" value="q2cbj1_9rhob like domain"/>
    <property type="match status" value="1"/>
</dbReference>
<accession>A0A1Z1LW98</accession>
<dbReference type="InterPro" id="IPR044862">
    <property type="entry name" value="Pro_4_hyd_alph_FE2OG_OXY"/>
</dbReference>
<proteinExistence type="predicted"/>
<name>A0A1Z1LW98_9CAUD</name>